<dbReference type="AlphaFoldDB" id="A0A392PDW5"/>
<evidence type="ECO:0000313" key="3">
    <source>
        <dbReference type="Proteomes" id="UP000265520"/>
    </source>
</evidence>
<sequence>MKWLVVEGGGGRERGTERKRKGKRKRERKFNVRKFPPPLTMTNLHRGTCGAHK</sequence>
<name>A0A392PDW5_9FABA</name>
<accession>A0A392PDW5</accession>
<feature type="compositionally biased region" description="Basic residues" evidence="1">
    <location>
        <begin position="17"/>
        <end position="32"/>
    </location>
</feature>
<feature type="non-terminal residue" evidence="2">
    <location>
        <position position="53"/>
    </location>
</feature>
<feature type="region of interest" description="Disordered" evidence="1">
    <location>
        <begin position="1"/>
        <end position="53"/>
    </location>
</feature>
<keyword evidence="3" id="KW-1185">Reference proteome</keyword>
<evidence type="ECO:0000313" key="2">
    <source>
        <dbReference type="EMBL" id="MCI09660.1"/>
    </source>
</evidence>
<organism evidence="2 3">
    <name type="scientific">Trifolium medium</name>
    <dbReference type="NCBI Taxonomy" id="97028"/>
    <lineage>
        <taxon>Eukaryota</taxon>
        <taxon>Viridiplantae</taxon>
        <taxon>Streptophyta</taxon>
        <taxon>Embryophyta</taxon>
        <taxon>Tracheophyta</taxon>
        <taxon>Spermatophyta</taxon>
        <taxon>Magnoliopsida</taxon>
        <taxon>eudicotyledons</taxon>
        <taxon>Gunneridae</taxon>
        <taxon>Pentapetalae</taxon>
        <taxon>rosids</taxon>
        <taxon>fabids</taxon>
        <taxon>Fabales</taxon>
        <taxon>Fabaceae</taxon>
        <taxon>Papilionoideae</taxon>
        <taxon>50 kb inversion clade</taxon>
        <taxon>NPAAA clade</taxon>
        <taxon>Hologalegina</taxon>
        <taxon>IRL clade</taxon>
        <taxon>Trifolieae</taxon>
        <taxon>Trifolium</taxon>
    </lineage>
</organism>
<protein>
    <submittedName>
        <fullName evidence="2">Uncharacterized protein</fullName>
    </submittedName>
</protein>
<evidence type="ECO:0000256" key="1">
    <source>
        <dbReference type="SAM" id="MobiDB-lite"/>
    </source>
</evidence>
<dbReference type="Proteomes" id="UP000265520">
    <property type="component" value="Unassembled WGS sequence"/>
</dbReference>
<proteinExistence type="predicted"/>
<comment type="caution">
    <text evidence="2">The sequence shown here is derived from an EMBL/GenBank/DDBJ whole genome shotgun (WGS) entry which is preliminary data.</text>
</comment>
<reference evidence="2 3" key="1">
    <citation type="journal article" date="2018" name="Front. Plant Sci.">
        <title>Red Clover (Trifolium pratense) and Zigzag Clover (T. medium) - A Picture of Genomic Similarities and Differences.</title>
        <authorList>
            <person name="Dluhosova J."/>
            <person name="Istvanek J."/>
            <person name="Nedelnik J."/>
            <person name="Repkova J."/>
        </authorList>
    </citation>
    <scope>NUCLEOTIDE SEQUENCE [LARGE SCALE GENOMIC DNA]</scope>
    <source>
        <strain evidence="3">cv. 10/8</strain>
        <tissue evidence="2">Leaf</tissue>
    </source>
</reference>
<dbReference type="EMBL" id="LXQA010073440">
    <property type="protein sequence ID" value="MCI09660.1"/>
    <property type="molecule type" value="Genomic_DNA"/>
</dbReference>